<dbReference type="AlphaFoldDB" id="A0A381SHV1"/>
<dbReference type="SUPFAM" id="SSF53756">
    <property type="entry name" value="UDP-Glycosyltransferase/glycogen phosphorylase"/>
    <property type="match status" value="1"/>
</dbReference>
<feature type="domain" description="Glycosyl transferase family 1" evidence="1">
    <location>
        <begin position="203"/>
        <end position="365"/>
    </location>
</feature>
<dbReference type="Pfam" id="PF00534">
    <property type="entry name" value="Glycos_transf_1"/>
    <property type="match status" value="1"/>
</dbReference>
<evidence type="ECO:0000313" key="3">
    <source>
        <dbReference type="EMBL" id="SVA03044.1"/>
    </source>
</evidence>
<proteinExistence type="predicted"/>
<dbReference type="Gene3D" id="3.40.50.2000">
    <property type="entry name" value="Glycogen Phosphorylase B"/>
    <property type="match status" value="2"/>
</dbReference>
<gene>
    <name evidence="3" type="ORF">METZ01_LOCUS55898</name>
</gene>
<feature type="domain" description="Glycosyltransferase subfamily 4-like N-terminal" evidence="2">
    <location>
        <begin position="2"/>
        <end position="184"/>
    </location>
</feature>
<dbReference type="Pfam" id="PF13579">
    <property type="entry name" value="Glyco_trans_4_4"/>
    <property type="match status" value="1"/>
</dbReference>
<dbReference type="InterPro" id="IPR001296">
    <property type="entry name" value="Glyco_trans_1"/>
</dbReference>
<protein>
    <recommendedName>
        <fullName evidence="4">Glycosyltransferase subfamily 4-like N-terminal domain-containing protein</fullName>
    </recommendedName>
</protein>
<dbReference type="GO" id="GO:0016758">
    <property type="term" value="F:hexosyltransferase activity"/>
    <property type="evidence" value="ECO:0007669"/>
    <property type="project" value="TreeGrafter"/>
</dbReference>
<organism evidence="3">
    <name type="scientific">marine metagenome</name>
    <dbReference type="NCBI Taxonomy" id="408172"/>
    <lineage>
        <taxon>unclassified sequences</taxon>
        <taxon>metagenomes</taxon>
        <taxon>ecological metagenomes</taxon>
    </lineage>
</organism>
<dbReference type="InterPro" id="IPR050194">
    <property type="entry name" value="Glycosyltransferase_grp1"/>
</dbReference>
<evidence type="ECO:0008006" key="4">
    <source>
        <dbReference type="Google" id="ProtNLM"/>
    </source>
</evidence>
<name>A0A381SHV1_9ZZZZ</name>
<accession>A0A381SHV1</accession>
<reference evidence="3" key="1">
    <citation type="submission" date="2018-05" db="EMBL/GenBank/DDBJ databases">
        <authorList>
            <person name="Lanie J.A."/>
            <person name="Ng W.-L."/>
            <person name="Kazmierczak K.M."/>
            <person name="Andrzejewski T.M."/>
            <person name="Davidsen T.M."/>
            <person name="Wayne K.J."/>
            <person name="Tettelin H."/>
            <person name="Glass J.I."/>
            <person name="Rusch D."/>
            <person name="Podicherti R."/>
            <person name="Tsui H.-C.T."/>
            <person name="Winkler M.E."/>
        </authorList>
    </citation>
    <scope>NUCLEOTIDE SEQUENCE</scope>
</reference>
<dbReference type="EMBL" id="UINC01003067">
    <property type="protein sequence ID" value="SVA03044.1"/>
    <property type="molecule type" value="Genomic_DNA"/>
</dbReference>
<dbReference type="PANTHER" id="PTHR45947">
    <property type="entry name" value="SULFOQUINOVOSYL TRANSFERASE SQD2"/>
    <property type="match status" value="1"/>
</dbReference>
<evidence type="ECO:0000259" key="1">
    <source>
        <dbReference type="Pfam" id="PF00534"/>
    </source>
</evidence>
<dbReference type="InterPro" id="IPR028098">
    <property type="entry name" value="Glyco_trans_4-like_N"/>
</dbReference>
<sequence length="391" mass="41850">VISALVEEWCRLGHHTHVVTSLPWYQEHRVADGWTGRAARRGYHGTATLTRLFPFPVRKDHTGRRAAAFGAFTAMAAMAAIATRGPFDAVVAVSPPITLAFAARLAAWRHGCPMVLNVQDVFPDVAVTVGELRSPRLIRSAGRLERAAYRASDAVTVLSADVEVNITAKVASLGHPPVVETIPNFVDSENLRPLDRLTDYRHEHRLGDRIVVMYAGNLGHSQPLDLVLEAARRHRHRDDLVYVINGGGVRFQDLASAANGLPNLVVVGYQPADRLPEVLATGDIHLVLLKAGLASASVPSKAYSVLAAGRPVVASVDPGSEVARMVTDAGAGFAVPPDDPEALVAAVEYLAGEPELRNRLGAGGRVWAEKCRSSRTVAAAYLGLIERLGGP</sequence>
<evidence type="ECO:0000259" key="2">
    <source>
        <dbReference type="Pfam" id="PF13579"/>
    </source>
</evidence>
<feature type="non-terminal residue" evidence="3">
    <location>
        <position position="1"/>
    </location>
</feature>
<dbReference type="CDD" id="cd03794">
    <property type="entry name" value="GT4_WbuB-like"/>
    <property type="match status" value="1"/>
</dbReference>
<dbReference type="PANTHER" id="PTHR45947:SF3">
    <property type="entry name" value="SULFOQUINOVOSYL TRANSFERASE SQD2"/>
    <property type="match status" value="1"/>
</dbReference>